<dbReference type="AlphaFoldDB" id="A0A7J7XZT6"/>
<evidence type="ECO:0000313" key="2">
    <source>
        <dbReference type="Proteomes" id="UP000527355"/>
    </source>
</evidence>
<dbReference type="Proteomes" id="UP000527355">
    <property type="component" value="Unassembled WGS sequence"/>
</dbReference>
<keyword evidence="2" id="KW-1185">Reference proteome</keyword>
<comment type="caution">
    <text evidence="1">The sequence shown here is derived from an EMBL/GenBank/DDBJ whole genome shotgun (WGS) entry which is preliminary data.</text>
</comment>
<name>A0A7J7XZT6_MYOMY</name>
<organism evidence="1 2">
    <name type="scientific">Myotis myotis</name>
    <name type="common">Greater mouse-eared bat</name>
    <name type="synonym">Vespertilio myotis</name>
    <dbReference type="NCBI Taxonomy" id="51298"/>
    <lineage>
        <taxon>Eukaryota</taxon>
        <taxon>Metazoa</taxon>
        <taxon>Chordata</taxon>
        <taxon>Craniata</taxon>
        <taxon>Vertebrata</taxon>
        <taxon>Euteleostomi</taxon>
        <taxon>Mammalia</taxon>
        <taxon>Eutheria</taxon>
        <taxon>Laurasiatheria</taxon>
        <taxon>Chiroptera</taxon>
        <taxon>Yangochiroptera</taxon>
        <taxon>Vespertilionidae</taxon>
        <taxon>Myotis</taxon>
    </lineage>
</organism>
<sequence length="147" mass="15999">MPEDSCKNKPSFIQLLALASLWHPGPRLLCSSCCQTPGTWAASLWLPPPPTGPRLRWSMPPHGNQSFGCDTSWPFIIMTSGPVHKIHAWGRAVFLSPTCTLSNLGPFGRCPTAGLGPIQSLCVLLFSMVIHTARGDKSHLLNIHCCK</sequence>
<accession>A0A7J7XZT6</accession>
<evidence type="ECO:0000313" key="1">
    <source>
        <dbReference type="EMBL" id="KAF6355191.1"/>
    </source>
</evidence>
<gene>
    <name evidence="1" type="ORF">mMyoMyo1_011381</name>
</gene>
<dbReference type="EMBL" id="JABWUV010000005">
    <property type="protein sequence ID" value="KAF6355191.1"/>
    <property type="molecule type" value="Genomic_DNA"/>
</dbReference>
<reference evidence="1 2" key="1">
    <citation type="journal article" date="2020" name="Nature">
        <title>Six reference-quality genomes reveal evolution of bat adaptations.</title>
        <authorList>
            <person name="Jebb D."/>
            <person name="Huang Z."/>
            <person name="Pippel M."/>
            <person name="Hughes G.M."/>
            <person name="Lavrichenko K."/>
            <person name="Devanna P."/>
            <person name="Winkler S."/>
            <person name="Jermiin L.S."/>
            <person name="Skirmuntt E.C."/>
            <person name="Katzourakis A."/>
            <person name="Burkitt-Gray L."/>
            <person name="Ray D.A."/>
            <person name="Sullivan K.A.M."/>
            <person name="Roscito J.G."/>
            <person name="Kirilenko B.M."/>
            <person name="Davalos L.M."/>
            <person name="Corthals A.P."/>
            <person name="Power M.L."/>
            <person name="Jones G."/>
            <person name="Ransome R.D."/>
            <person name="Dechmann D.K.N."/>
            <person name="Locatelli A.G."/>
            <person name="Puechmaille S.J."/>
            <person name="Fedrigo O."/>
            <person name="Jarvis E.D."/>
            <person name="Hiller M."/>
            <person name="Vernes S.C."/>
            <person name="Myers E.W."/>
            <person name="Teeling E.C."/>
        </authorList>
    </citation>
    <scope>NUCLEOTIDE SEQUENCE [LARGE SCALE GENOMIC DNA]</scope>
    <source>
        <strain evidence="1">MMyoMyo1</strain>
        <tissue evidence="1">Flight muscle</tissue>
    </source>
</reference>
<protein>
    <submittedName>
        <fullName evidence="1">Uncharacterized protein</fullName>
    </submittedName>
</protein>
<proteinExistence type="predicted"/>